<dbReference type="Proteomes" id="UP001449795">
    <property type="component" value="Chromosome"/>
</dbReference>
<reference evidence="3 4" key="1">
    <citation type="submission" date="2024-04" db="EMBL/GenBank/DDBJ databases">
        <title>Complete genome sequence of Nguyenibacter vanlangesis HBCM-1154, a strain capable of nitrogen fixation, IAA production, and phosphorus solubilization isolated from sugarcane soil.</title>
        <authorList>
            <person name="MY HANH P."/>
        </authorList>
    </citation>
    <scope>NUCLEOTIDE SEQUENCE [LARGE SCALE GENOMIC DNA]</scope>
    <source>
        <strain evidence="3 4">HBCM 1154</strain>
    </source>
</reference>
<evidence type="ECO:0000313" key="3">
    <source>
        <dbReference type="EMBL" id="XAE41700.1"/>
    </source>
</evidence>
<evidence type="ECO:0000259" key="2">
    <source>
        <dbReference type="Pfam" id="PF17482"/>
    </source>
</evidence>
<dbReference type="Pfam" id="PF17482">
    <property type="entry name" value="Phage_sheath_1C"/>
    <property type="match status" value="1"/>
</dbReference>
<proteinExistence type="inferred from homology"/>
<organism evidence="3 4">
    <name type="scientific">Nguyenibacter vanlangensis</name>
    <dbReference type="NCBI Taxonomy" id="1216886"/>
    <lineage>
        <taxon>Bacteria</taxon>
        <taxon>Pseudomonadati</taxon>
        <taxon>Pseudomonadota</taxon>
        <taxon>Alphaproteobacteria</taxon>
        <taxon>Acetobacterales</taxon>
        <taxon>Acetobacteraceae</taxon>
        <taxon>Nguyenibacter</taxon>
    </lineage>
</organism>
<dbReference type="PANTHER" id="PTHR35861:SF1">
    <property type="entry name" value="PHAGE TAIL SHEATH PROTEIN"/>
    <property type="match status" value="1"/>
</dbReference>
<keyword evidence="4" id="KW-1185">Reference proteome</keyword>
<dbReference type="RefSeq" id="WP_342627577.1">
    <property type="nucleotide sequence ID" value="NZ_CP152276.1"/>
</dbReference>
<dbReference type="InterPro" id="IPR020287">
    <property type="entry name" value="Tail_sheath_C"/>
</dbReference>
<evidence type="ECO:0000256" key="1">
    <source>
        <dbReference type="ARBA" id="ARBA00008005"/>
    </source>
</evidence>
<accession>A0ABZ3D201</accession>
<dbReference type="EMBL" id="CP152276">
    <property type="protein sequence ID" value="XAE41700.1"/>
    <property type="molecule type" value="Genomic_DNA"/>
</dbReference>
<name>A0ABZ3D201_9PROT</name>
<dbReference type="PANTHER" id="PTHR35861">
    <property type="match status" value="1"/>
</dbReference>
<gene>
    <name evidence="3" type="ORF">AAC691_15595</name>
</gene>
<evidence type="ECO:0000313" key="4">
    <source>
        <dbReference type="Proteomes" id="UP001449795"/>
    </source>
</evidence>
<dbReference type="InterPro" id="IPR052042">
    <property type="entry name" value="Tail_sheath_structural"/>
</dbReference>
<feature type="domain" description="Tail sheath protein C-terminal" evidence="2">
    <location>
        <begin position="383"/>
        <end position="477"/>
    </location>
</feature>
<sequence>MANNFLHGAEVQTVSDGDTSVQVTSTSIIGIVGTAPFADPTQFPLNTPVLVNGNNTALIGALIANAQATDIDVGTLPQAIADMLDELTPAVVVVRVQAVSTNGAQTPASYDPATIPNVVGGLDANGNALGVHVLLNAESVTGYRPRLLCAPGWTHQTTAGAVLNVAATQGGSGYTPGTYQLVLTGAGTGAVVNAVVDAGGAVSSVAVTENGSGYAASGTTAAMPAAAGAGTSPAEFTISVGNTDNPVIAELSGIAQRLGAVIYADGPNVSDAAAISAAGQGGQRVMMIDPWMIKLNRAGVMTAFPQSAKWAAKQAYVDNTIGWWASVSNKPLNGILALARPVSFTLGDESCSANLLNGAYVSTVIRASAGFKTWGNRALDGSFLCVTRTVDIVNASLLASALQFVDDGVTTNFVDEVVGSVNAFLRQLKSLGAITGGKCWADTALNTPQSVMNGQTYFDFDIGPVYPAERITFRSSINNNYITTIFGNGSNS</sequence>
<protein>
    <submittedName>
        <fullName evidence="3">Phage tail sheath C-terminal domain-containing protein</fullName>
    </submittedName>
</protein>
<comment type="similarity">
    <text evidence="1">Belongs to the myoviridae tail sheath protein family.</text>
</comment>